<organism evidence="1 2">
    <name type="scientific">Rosa chinensis</name>
    <name type="common">China rose</name>
    <dbReference type="NCBI Taxonomy" id="74649"/>
    <lineage>
        <taxon>Eukaryota</taxon>
        <taxon>Viridiplantae</taxon>
        <taxon>Streptophyta</taxon>
        <taxon>Embryophyta</taxon>
        <taxon>Tracheophyta</taxon>
        <taxon>Spermatophyta</taxon>
        <taxon>Magnoliopsida</taxon>
        <taxon>eudicotyledons</taxon>
        <taxon>Gunneridae</taxon>
        <taxon>Pentapetalae</taxon>
        <taxon>rosids</taxon>
        <taxon>fabids</taxon>
        <taxon>Rosales</taxon>
        <taxon>Rosaceae</taxon>
        <taxon>Rosoideae</taxon>
        <taxon>Rosoideae incertae sedis</taxon>
        <taxon>Rosa</taxon>
    </lineage>
</organism>
<dbReference type="Proteomes" id="UP000238479">
    <property type="component" value="Chromosome 2"/>
</dbReference>
<proteinExistence type="predicted"/>
<keyword evidence="2" id="KW-1185">Reference proteome</keyword>
<accession>A0A2P6RZY5</accession>
<evidence type="ECO:0000313" key="1">
    <source>
        <dbReference type="EMBL" id="PRQ51998.1"/>
    </source>
</evidence>
<name>A0A2P6RZY5_ROSCH</name>
<evidence type="ECO:0000313" key="2">
    <source>
        <dbReference type="Proteomes" id="UP000238479"/>
    </source>
</evidence>
<sequence length="49" mass="5574">MWNAIFGVHFSPEPRFRPLSSTGHISLHRPPIDLIPKEISFTLKSVKTS</sequence>
<protein>
    <submittedName>
        <fullName evidence="1">Uncharacterized protein</fullName>
    </submittedName>
</protein>
<gene>
    <name evidence="1" type="ORF">RchiOBHm_Chr2g0150731</name>
</gene>
<comment type="caution">
    <text evidence="1">The sequence shown here is derived from an EMBL/GenBank/DDBJ whole genome shotgun (WGS) entry which is preliminary data.</text>
</comment>
<dbReference type="EMBL" id="PDCK01000040">
    <property type="protein sequence ID" value="PRQ51998.1"/>
    <property type="molecule type" value="Genomic_DNA"/>
</dbReference>
<dbReference type="AlphaFoldDB" id="A0A2P6RZY5"/>
<reference evidence="1 2" key="1">
    <citation type="journal article" date="2018" name="Nat. Genet.">
        <title>The Rosa genome provides new insights in the design of modern roses.</title>
        <authorList>
            <person name="Bendahmane M."/>
        </authorList>
    </citation>
    <scope>NUCLEOTIDE SEQUENCE [LARGE SCALE GENOMIC DNA]</scope>
    <source>
        <strain evidence="2">cv. Old Blush</strain>
    </source>
</reference>
<dbReference type="Gramene" id="PRQ51998">
    <property type="protein sequence ID" value="PRQ51998"/>
    <property type="gene ID" value="RchiOBHm_Chr2g0150731"/>
</dbReference>